<dbReference type="AlphaFoldDB" id="A0A977K9B4"/>
<protein>
    <submittedName>
        <fullName evidence="1">Uncharacterized protein</fullName>
    </submittedName>
</protein>
<evidence type="ECO:0000313" key="2">
    <source>
        <dbReference type="Proteomes" id="UP001063698"/>
    </source>
</evidence>
<sequence>MNVAEARAREFLERYGEKGELVLRAALETAEEYRKTGKDVLGDFDYKGVVRKLKLYGLEYNPSPLLSKLEKEYSLIETTYKSSGQHWWRFVDEESIRLALEGDDEEELEDPEVAVLKVQIAALELDEVKERLLKILNKKKMSVADKKWFKNFAFETLPLIAQVAQKVLEEGYEDDPELLEPVRVLQLAMKVAKVAKVKAVRKLELPALKVEE</sequence>
<organism evidence="1 2">
    <name type="scientific">Ignicoccus pacificus DSM 13166</name>
    <dbReference type="NCBI Taxonomy" id="940294"/>
    <lineage>
        <taxon>Archaea</taxon>
        <taxon>Thermoproteota</taxon>
        <taxon>Thermoprotei</taxon>
        <taxon>Desulfurococcales</taxon>
        <taxon>Desulfurococcaceae</taxon>
        <taxon>Ignicoccus</taxon>
    </lineage>
</organism>
<accession>A0A977K9B4</accession>
<reference evidence="1" key="1">
    <citation type="submission" date="2013-11" db="EMBL/GenBank/DDBJ databases">
        <title>Comparative genomics of Ignicoccus.</title>
        <authorList>
            <person name="Podar M."/>
        </authorList>
    </citation>
    <scope>NUCLEOTIDE SEQUENCE</scope>
    <source>
        <strain evidence="1">DSM 13166</strain>
    </source>
</reference>
<dbReference type="EMBL" id="CP006868">
    <property type="protein sequence ID" value="UXD21336.1"/>
    <property type="molecule type" value="Genomic_DNA"/>
</dbReference>
<proteinExistence type="predicted"/>
<evidence type="ECO:0000313" key="1">
    <source>
        <dbReference type="EMBL" id="UXD21336.1"/>
    </source>
</evidence>
<gene>
    <name evidence="1" type="ORF">IPA_03055</name>
</gene>
<keyword evidence="2" id="KW-1185">Reference proteome</keyword>
<dbReference type="KEGG" id="ipc:IPA_03055"/>
<name>A0A977K9B4_9CREN</name>
<dbReference type="Proteomes" id="UP001063698">
    <property type="component" value="Chromosome"/>
</dbReference>